<protein>
    <submittedName>
        <fullName evidence="5">DsbA family protein</fullName>
    </submittedName>
</protein>
<evidence type="ECO:0000256" key="3">
    <source>
        <dbReference type="SAM" id="MobiDB-lite"/>
    </source>
</evidence>
<keyword evidence="2" id="KW-0813">Transport</keyword>
<comment type="caution">
    <text evidence="5">The sequence shown here is derived from an EMBL/GenBank/DDBJ whole genome shotgun (WGS) entry which is preliminary data.</text>
</comment>
<dbReference type="AlphaFoldDB" id="A0A9R1CQZ1"/>
<feature type="region of interest" description="Disordered" evidence="3">
    <location>
        <begin position="20"/>
        <end position="64"/>
    </location>
</feature>
<feature type="domain" description="Thioredoxin-like fold" evidence="4">
    <location>
        <begin position="66"/>
        <end position="207"/>
    </location>
</feature>
<keyword evidence="2" id="KW-0249">Electron transport</keyword>
<comment type="similarity">
    <text evidence="1">Belongs to the glutaredoxin family.</text>
</comment>
<dbReference type="PROSITE" id="PS51257">
    <property type="entry name" value="PROKAR_LIPOPROTEIN"/>
    <property type="match status" value="1"/>
</dbReference>
<keyword evidence="6" id="KW-1185">Reference proteome</keyword>
<dbReference type="EMBL" id="JAHLKM010000001">
    <property type="protein sequence ID" value="MCQ4332101.1"/>
    <property type="molecule type" value="Genomic_DNA"/>
</dbReference>
<evidence type="ECO:0000313" key="5">
    <source>
        <dbReference type="EMBL" id="MCQ4332101.1"/>
    </source>
</evidence>
<evidence type="ECO:0000259" key="4">
    <source>
        <dbReference type="Pfam" id="PF13462"/>
    </source>
</evidence>
<accession>A0A9R1CQZ1</accession>
<dbReference type="InterPro" id="IPR036249">
    <property type="entry name" value="Thioredoxin-like_sf"/>
</dbReference>
<gene>
    <name evidence="5" type="ORF">KM295_01090</name>
</gene>
<dbReference type="Gene3D" id="3.40.30.10">
    <property type="entry name" value="Glutaredoxin"/>
    <property type="match status" value="1"/>
</dbReference>
<feature type="compositionally biased region" description="Acidic residues" evidence="3">
    <location>
        <begin position="25"/>
        <end position="40"/>
    </location>
</feature>
<organism evidence="5 6">
    <name type="scientific">Natronomonas aquatica</name>
    <dbReference type="NCBI Taxonomy" id="2841590"/>
    <lineage>
        <taxon>Archaea</taxon>
        <taxon>Methanobacteriati</taxon>
        <taxon>Methanobacteriota</taxon>
        <taxon>Stenosarchaea group</taxon>
        <taxon>Halobacteria</taxon>
        <taxon>Halobacteriales</taxon>
        <taxon>Natronomonadaceae</taxon>
        <taxon>Natronomonas</taxon>
    </lineage>
</organism>
<name>A0A9R1CQZ1_9EURY</name>
<dbReference type="SUPFAM" id="SSF52833">
    <property type="entry name" value="Thioredoxin-like"/>
    <property type="match status" value="1"/>
</dbReference>
<dbReference type="Pfam" id="PF13462">
    <property type="entry name" value="Thioredoxin_4"/>
    <property type="match status" value="1"/>
</dbReference>
<evidence type="ECO:0000256" key="1">
    <source>
        <dbReference type="ARBA" id="ARBA00007787"/>
    </source>
</evidence>
<dbReference type="Proteomes" id="UP001139494">
    <property type="component" value="Unassembled WGS sequence"/>
</dbReference>
<reference evidence="5" key="1">
    <citation type="journal article" date="2023" name="Front. Microbiol.">
        <title>Genomic-based phylogenetic and metabolic analyses of the genus Natronomonas, and description of Natronomonas aquatica sp. nov.</title>
        <authorList>
            <person name="Garcia-Roldan A."/>
            <person name="Duran-Viseras A."/>
            <person name="de la Haba R.R."/>
            <person name="Corral P."/>
            <person name="Sanchez-Porro C."/>
            <person name="Ventosa A."/>
        </authorList>
    </citation>
    <scope>NUCLEOTIDE SEQUENCE</scope>
    <source>
        <strain evidence="5">F2-12</strain>
    </source>
</reference>
<sequence length="232" mass="24516">MIGRRTFVASALAAGTAVGTAGCLGDDDGGDDDGGDDDGGNDGAATADHPALDTPAEPPRLGPPIEEAEGIVVAFDDPSCSSCATFAAETFPQLRDGPVEAGRVTYLARAVPWVEPAWSRLAINALYAVHEAEPSAFWQLKSRFYEEQSGLDEGSIREWIATEAESLPVEPESVLTAVDEGRYDDRIEATESTAEDSEVSVVPSFVLFEGGEYVTQVVGPQPYDVFEGALDL</sequence>
<proteinExistence type="inferred from homology"/>
<evidence type="ECO:0000256" key="2">
    <source>
        <dbReference type="ARBA" id="ARBA00022982"/>
    </source>
</evidence>
<evidence type="ECO:0000313" key="6">
    <source>
        <dbReference type="Proteomes" id="UP001139494"/>
    </source>
</evidence>
<dbReference type="InterPro" id="IPR012336">
    <property type="entry name" value="Thioredoxin-like_fold"/>
</dbReference>